<dbReference type="GO" id="GO:0005737">
    <property type="term" value="C:cytoplasm"/>
    <property type="evidence" value="ECO:0007669"/>
    <property type="project" value="TreeGrafter"/>
</dbReference>
<dbReference type="GO" id="GO:0004379">
    <property type="term" value="F:glycylpeptide N-tetradecanoyltransferase activity"/>
    <property type="evidence" value="ECO:0007669"/>
    <property type="project" value="UniProtKB-EC"/>
</dbReference>
<sequence>MSNFWKHQPLQLSDSYEIQYIKNTNDVLDDVKRNISKSRFKIQYRVVDHEDPEVFQRIVDCINKNYQMDNLSLHYSYDLLKYWFSDDSVICIFFYTSGMENEVGFISGKVVNLIVNNKPIESFEVNFLCIARQIRNIGIATLLINTLTKEYLERCAREYTSAIYTISKDISAPCFGTIQYYHVPINLEKLSALKIINQDTKHNFCKSNEIMILHCNGKGIEKHLLLELYTRTANFNKKNYKLYEDKTLSQFTNAFENKSFHHFICFDGYRVTDYVCLYDLKTVNSKRSEEISNGYYYYGFFTKNTAQIFENICAFIREKSLLDMITMYNTYKLHQYLENVIQGNAMLNFYLFNVSMKELRPDEIGFITI</sequence>
<name>A0A6C0DZC0_9ZZZZ</name>
<dbReference type="AlphaFoldDB" id="A0A6C0DZC0"/>
<evidence type="ECO:0000256" key="5">
    <source>
        <dbReference type="ARBA" id="ARBA00031242"/>
    </source>
</evidence>
<dbReference type="PANTHER" id="PTHR11377">
    <property type="entry name" value="N-MYRISTOYL TRANSFERASE"/>
    <property type="match status" value="1"/>
</dbReference>
<feature type="domain" description="Glycylpeptide N-tetradecanoyltransferase N-terminal" evidence="6">
    <location>
        <begin position="26"/>
        <end position="173"/>
    </location>
</feature>
<evidence type="ECO:0000313" key="7">
    <source>
        <dbReference type="EMBL" id="QHT22236.1"/>
    </source>
</evidence>
<reference evidence="7" key="1">
    <citation type="journal article" date="2020" name="Nature">
        <title>Giant virus diversity and host interactions through global metagenomics.</title>
        <authorList>
            <person name="Schulz F."/>
            <person name="Roux S."/>
            <person name="Paez-Espino D."/>
            <person name="Jungbluth S."/>
            <person name="Walsh D.A."/>
            <person name="Denef V.J."/>
            <person name="McMahon K.D."/>
            <person name="Konstantinidis K.T."/>
            <person name="Eloe-Fadrosh E.A."/>
            <person name="Kyrpides N.C."/>
            <person name="Woyke T."/>
        </authorList>
    </citation>
    <scope>NUCLEOTIDE SEQUENCE</scope>
    <source>
        <strain evidence="7">GVMAG-M-3300023179-107</strain>
    </source>
</reference>
<dbReference type="SUPFAM" id="SSF55729">
    <property type="entry name" value="Acyl-CoA N-acyltransferases (Nat)"/>
    <property type="match status" value="2"/>
</dbReference>
<evidence type="ECO:0000256" key="4">
    <source>
        <dbReference type="ARBA" id="ARBA00023315"/>
    </source>
</evidence>
<dbReference type="InterPro" id="IPR022676">
    <property type="entry name" value="NMT_N"/>
</dbReference>
<evidence type="ECO:0000256" key="2">
    <source>
        <dbReference type="ARBA" id="ARBA00012923"/>
    </source>
</evidence>
<protein>
    <recommendedName>
        <fullName evidence="2">glycylpeptide N-tetradecanoyltransferase</fullName>
        <ecNumber evidence="2">2.3.1.97</ecNumber>
    </recommendedName>
    <alternativeName>
        <fullName evidence="5">Myristoyl-CoA:protein N-myristoyltransferase</fullName>
    </alternativeName>
</protein>
<keyword evidence="3" id="KW-0808">Transferase</keyword>
<dbReference type="InterPro" id="IPR016181">
    <property type="entry name" value="Acyl_CoA_acyltransferase"/>
</dbReference>
<dbReference type="EMBL" id="MN739708">
    <property type="protein sequence ID" value="QHT22236.1"/>
    <property type="molecule type" value="Genomic_DNA"/>
</dbReference>
<dbReference type="InterPro" id="IPR000903">
    <property type="entry name" value="NMT"/>
</dbReference>
<keyword evidence="4" id="KW-0012">Acyltransferase</keyword>
<dbReference type="Gene3D" id="3.40.630.170">
    <property type="match status" value="1"/>
</dbReference>
<organism evidence="7">
    <name type="scientific">viral metagenome</name>
    <dbReference type="NCBI Taxonomy" id="1070528"/>
    <lineage>
        <taxon>unclassified sequences</taxon>
        <taxon>metagenomes</taxon>
        <taxon>organismal metagenomes</taxon>
    </lineage>
</organism>
<dbReference type="EC" id="2.3.1.97" evidence="2"/>
<dbReference type="PANTHER" id="PTHR11377:SF5">
    <property type="entry name" value="GLYCYLPEPTIDE N-TETRADECANOYLTRANSFERASE"/>
    <property type="match status" value="1"/>
</dbReference>
<proteinExistence type="inferred from homology"/>
<comment type="similarity">
    <text evidence="1">Belongs to the NMT family.</text>
</comment>
<evidence type="ECO:0000259" key="6">
    <source>
        <dbReference type="Pfam" id="PF01233"/>
    </source>
</evidence>
<evidence type="ECO:0000256" key="3">
    <source>
        <dbReference type="ARBA" id="ARBA00022679"/>
    </source>
</evidence>
<evidence type="ECO:0000256" key="1">
    <source>
        <dbReference type="ARBA" id="ARBA00009469"/>
    </source>
</evidence>
<accession>A0A6C0DZC0</accession>
<dbReference type="Pfam" id="PF01233">
    <property type="entry name" value="NMT"/>
    <property type="match status" value="1"/>
</dbReference>